<dbReference type="Pfam" id="PF13918">
    <property type="entry name" value="PLDc_3"/>
    <property type="match status" value="1"/>
</dbReference>
<keyword evidence="2" id="KW-0732">Signal</keyword>
<protein>
    <submittedName>
        <fullName evidence="5">PLD phosphodiesterase domain-containing protein</fullName>
    </submittedName>
</protein>
<feature type="domain" description="PLD phosphodiesterase" evidence="3">
    <location>
        <begin position="159"/>
        <end position="186"/>
    </location>
</feature>
<reference evidence="5" key="1">
    <citation type="submission" date="2016-11" db="UniProtKB">
        <authorList>
            <consortium name="WormBaseParasite"/>
        </authorList>
    </citation>
    <scope>IDENTIFICATION</scope>
</reference>
<dbReference type="PANTHER" id="PTHR10185">
    <property type="entry name" value="PHOSPHOLIPASE D - RELATED"/>
    <property type="match status" value="1"/>
</dbReference>
<dbReference type="CDD" id="cd09107">
    <property type="entry name" value="PLDc_vPLD3_4_5_like_2"/>
    <property type="match status" value="1"/>
</dbReference>
<evidence type="ECO:0000256" key="1">
    <source>
        <dbReference type="ARBA" id="ARBA00008664"/>
    </source>
</evidence>
<evidence type="ECO:0000259" key="3">
    <source>
        <dbReference type="PROSITE" id="PS50035"/>
    </source>
</evidence>
<dbReference type="SUPFAM" id="SSF56024">
    <property type="entry name" value="Phospholipase D/nuclease"/>
    <property type="match status" value="2"/>
</dbReference>
<dbReference type="Gene3D" id="3.30.870.10">
    <property type="entry name" value="Endonuclease Chain A"/>
    <property type="match status" value="2"/>
</dbReference>
<dbReference type="CDD" id="cd09106">
    <property type="entry name" value="PLDc_vPLD3_4_5_like_1"/>
    <property type="match status" value="1"/>
</dbReference>
<dbReference type="GO" id="GO:0003824">
    <property type="term" value="F:catalytic activity"/>
    <property type="evidence" value="ECO:0007669"/>
    <property type="project" value="InterPro"/>
</dbReference>
<dbReference type="AlphaFoldDB" id="A0A1I8GLZ3"/>
<evidence type="ECO:0000313" key="5">
    <source>
        <dbReference type="WBParaSite" id="maker-uti_cns_0002305-snap-gene-0.27-mRNA-1"/>
    </source>
</evidence>
<dbReference type="PANTHER" id="PTHR10185:SF17">
    <property type="entry name" value="GM01519P-RELATED"/>
    <property type="match status" value="1"/>
</dbReference>
<feature type="domain" description="PLD phosphodiesterase" evidence="3">
    <location>
        <begin position="371"/>
        <end position="397"/>
    </location>
</feature>
<dbReference type="WBParaSite" id="maker-uti_cns_0002305-snap-gene-0.27-mRNA-1">
    <property type="protein sequence ID" value="maker-uti_cns_0002305-snap-gene-0.27-mRNA-1"/>
    <property type="gene ID" value="maker-uti_cns_0002305-snap-gene-0.27"/>
</dbReference>
<feature type="chain" id="PRO_5009319547" evidence="2">
    <location>
        <begin position="21"/>
        <end position="451"/>
    </location>
</feature>
<dbReference type="InterPro" id="IPR050874">
    <property type="entry name" value="Diverse_PLD-related"/>
</dbReference>
<comment type="similarity">
    <text evidence="1">Belongs to the phospholipase D family.</text>
</comment>
<evidence type="ECO:0000256" key="2">
    <source>
        <dbReference type="SAM" id="SignalP"/>
    </source>
</evidence>
<dbReference type="Proteomes" id="UP000095280">
    <property type="component" value="Unplaced"/>
</dbReference>
<dbReference type="SMART" id="SM00155">
    <property type="entry name" value="PLDc"/>
    <property type="match status" value="2"/>
</dbReference>
<accession>A0A1I8GLZ3</accession>
<dbReference type="PROSITE" id="PS50035">
    <property type="entry name" value="PLD"/>
    <property type="match status" value="2"/>
</dbReference>
<evidence type="ECO:0000313" key="4">
    <source>
        <dbReference type="Proteomes" id="UP000095280"/>
    </source>
</evidence>
<feature type="signal peptide" evidence="2">
    <location>
        <begin position="1"/>
        <end position="20"/>
    </location>
</feature>
<organism evidence="4 5">
    <name type="scientific">Macrostomum lignano</name>
    <dbReference type="NCBI Taxonomy" id="282301"/>
    <lineage>
        <taxon>Eukaryota</taxon>
        <taxon>Metazoa</taxon>
        <taxon>Spiralia</taxon>
        <taxon>Lophotrochozoa</taxon>
        <taxon>Platyhelminthes</taxon>
        <taxon>Rhabditophora</taxon>
        <taxon>Macrostomorpha</taxon>
        <taxon>Macrostomida</taxon>
        <taxon>Macrostomidae</taxon>
        <taxon>Macrostomum</taxon>
    </lineage>
</organism>
<dbReference type="InterPro" id="IPR001736">
    <property type="entry name" value="PLipase_D/transphosphatidylase"/>
</dbReference>
<dbReference type="InterPro" id="IPR032803">
    <property type="entry name" value="PLDc_3"/>
</dbReference>
<keyword evidence="4" id="KW-1185">Reference proteome</keyword>
<proteinExistence type="inferred from homology"/>
<name>A0A1I8GLZ3_9PLAT</name>
<sequence>MQALCLSLVIAPLLWTGCSATTLYYRPLRQSYYKPARDAACNLSLVESIPENLTYPNSTAPKHLSTYAAYRFLVGSAVTELKVASLYWSLRGQDIMQNPGNLAAEGEELLAALVKRSQQLPVRIVNNIGGLAFNHSDLQLLARQPKVSIAWLNVTGLLGSGVQHAKLMLADGQHGYVGSSNIDWRSLTQVKELGLLMTGCPSLVRELDKSFEAFWLTASENQVPHSWPENLTASINASHPLVTSIGDYKYSIYLGISPAPLTPPRWSRDIDAIVSAILSARSYVHVAVMDYEAELSDGHSHSYWGNIDNALRTAAFNGVKVRFLLSYWKHSNKFNELFLKSLTVLNTSSTFIEGKFFKVPIYTKEQRSIPYARVNHNKYMVTEDTAVICTSNWQGSYFTYTTGVAASITVLSESVSGFQHQQPQPSIVKQLQDVFWRDWTSEYAHDRVPKM</sequence>